<evidence type="ECO:0000313" key="1">
    <source>
        <dbReference type="EMBL" id="VYT38327.1"/>
    </source>
</evidence>
<gene>
    <name evidence="1" type="ORF">CNLFYP112_00750</name>
</gene>
<organism evidence="1">
    <name type="scientific">[Clostridium] nexile</name>
    <dbReference type="NCBI Taxonomy" id="29361"/>
    <lineage>
        <taxon>Bacteria</taxon>
        <taxon>Bacillati</taxon>
        <taxon>Bacillota</taxon>
        <taxon>Clostridia</taxon>
        <taxon>Lachnospirales</taxon>
        <taxon>Lachnospiraceae</taxon>
        <taxon>Tyzzerella</taxon>
    </lineage>
</organism>
<proteinExistence type="predicted"/>
<protein>
    <recommendedName>
        <fullName evidence="2">Stage 0 sporulation protein A homolog</fullName>
    </recommendedName>
</protein>
<dbReference type="AlphaFoldDB" id="A0A6N2W970"/>
<accession>A0A6N2W970</accession>
<dbReference type="EMBL" id="CACRTG010000046">
    <property type="protein sequence ID" value="VYT38327.1"/>
    <property type="molecule type" value="Genomic_DNA"/>
</dbReference>
<reference evidence="1" key="1">
    <citation type="submission" date="2019-11" db="EMBL/GenBank/DDBJ databases">
        <authorList>
            <person name="Feng L."/>
        </authorList>
    </citation>
    <scope>NUCLEOTIDE SEQUENCE</scope>
    <source>
        <strain evidence="1">CnexileLFYP112</strain>
    </source>
</reference>
<evidence type="ECO:0008006" key="2">
    <source>
        <dbReference type="Google" id="ProtNLM"/>
    </source>
</evidence>
<sequence length="129" mass="15084">MKVLLISNTLDIYYQTQKVMGNQNELQMLSFEAFKDVETIECDILVINFECAMVTTKEFKIILEAKCKSNVPILALLESSSISDQFEVLSVGALDYLECPVADEVYEQKLNEMSKWKWYYDWEEMKKQL</sequence>
<name>A0A6N2W970_9FIRM</name>